<proteinExistence type="predicted"/>
<evidence type="ECO:0000256" key="1">
    <source>
        <dbReference type="SAM" id="MobiDB-lite"/>
    </source>
</evidence>
<dbReference type="AlphaFoldDB" id="A0AAN6JYR7"/>
<dbReference type="GO" id="GO:0005739">
    <property type="term" value="C:mitochondrion"/>
    <property type="evidence" value="ECO:0007669"/>
    <property type="project" value="TreeGrafter"/>
</dbReference>
<evidence type="ECO:0000313" key="3">
    <source>
        <dbReference type="EMBL" id="KAK0553228.1"/>
    </source>
</evidence>
<name>A0AAN6JYR7_9BASI</name>
<accession>A0AAN6JYR7</accession>
<dbReference type="PANTHER" id="PTHR28002:SF1">
    <property type="entry name" value="MIOREX COMPLEX COMPONENT 11"/>
    <property type="match status" value="1"/>
</dbReference>
<keyword evidence="3" id="KW-0436">Ligase</keyword>
<dbReference type="GO" id="GO:0004828">
    <property type="term" value="F:serine-tRNA ligase activity"/>
    <property type="evidence" value="ECO:0007669"/>
    <property type="project" value="UniProtKB-EC"/>
</dbReference>
<organism evidence="3 4">
    <name type="scientific">Tilletia horrida</name>
    <dbReference type="NCBI Taxonomy" id="155126"/>
    <lineage>
        <taxon>Eukaryota</taxon>
        <taxon>Fungi</taxon>
        <taxon>Dikarya</taxon>
        <taxon>Basidiomycota</taxon>
        <taxon>Ustilaginomycotina</taxon>
        <taxon>Exobasidiomycetes</taxon>
        <taxon>Tilletiales</taxon>
        <taxon>Tilletiaceae</taxon>
        <taxon>Tilletia</taxon>
    </lineage>
</organism>
<dbReference type="EC" id="6.1.1.11" evidence="3"/>
<keyword evidence="2" id="KW-0472">Membrane</keyword>
<evidence type="ECO:0000313" key="4">
    <source>
        <dbReference type="Proteomes" id="UP001176517"/>
    </source>
</evidence>
<keyword evidence="2" id="KW-0812">Transmembrane</keyword>
<feature type="region of interest" description="Disordered" evidence="1">
    <location>
        <begin position="52"/>
        <end position="71"/>
    </location>
</feature>
<feature type="transmembrane region" description="Helical" evidence="2">
    <location>
        <begin position="92"/>
        <end position="115"/>
    </location>
</feature>
<reference evidence="3" key="1">
    <citation type="journal article" date="2023" name="PhytoFront">
        <title>Draft Genome Resources of Seven Strains of Tilletia horrida, Causal Agent of Kernel Smut of Rice.</title>
        <authorList>
            <person name="Khanal S."/>
            <person name="Antony Babu S."/>
            <person name="Zhou X.G."/>
        </authorList>
    </citation>
    <scope>NUCLEOTIDE SEQUENCE</scope>
    <source>
        <strain evidence="3">TX6</strain>
    </source>
</reference>
<evidence type="ECO:0000256" key="2">
    <source>
        <dbReference type="SAM" id="Phobius"/>
    </source>
</evidence>
<dbReference type="EMBL" id="JAPDMZ010000053">
    <property type="protein sequence ID" value="KAK0553228.1"/>
    <property type="molecule type" value="Genomic_DNA"/>
</dbReference>
<dbReference type="Pfam" id="PF10306">
    <property type="entry name" value="FLILHELTA"/>
    <property type="match status" value="1"/>
</dbReference>
<dbReference type="PANTHER" id="PTHR28002">
    <property type="entry name" value="MIOREX COMPLEX COMPONENT 11"/>
    <property type="match status" value="1"/>
</dbReference>
<dbReference type="InterPro" id="IPR018811">
    <property type="entry name" value="MRX11"/>
</dbReference>
<protein>
    <submittedName>
        <fullName evidence="3">Serine--tRNA ligase, mitochondrial</fullName>
        <ecNumber evidence="3">6.1.1.11</ecNumber>
    </submittedName>
</protein>
<keyword evidence="4" id="KW-1185">Reference proteome</keyword>
<gene>
    <name evidence="3" type="primary">DIA4_1</name>
    <name evidence="3" type="ORF">OC846_002600</name>
</gene>
<sequence>MATFARHSAGLFALQRTGRQSLLSVRSAATPAWSPRSVLNSSSLRRTQAFTSSAPALTPASDPPSKPPTRFQSSLAQIRALAQRHGSDPASLIASFMVLHELTALIPLLILFWLFELLGAGQSFLAWLEGDDGSAQQSADPDTQGWKNVVNGWVQEGIKRAERVGRRYGLFGIEKGSKSSATQAHDEADAALVSAPSTQLQSGALVGSFANAVAAYACVKALIPLRLAASVALAPAFARYTIEPVKRLFGRGNKRPIVPSKAAGSSQTTQSKL</sequence>
<comment type="caution">
    <text evidence="3">The sequence shown here is derived from an EMBL/GenBank/DDBJ whole genome shotgun (WGS) entry which is preliminary data.</text>
</comment>
<dbReference type="Proteomes" id="UP001176517">
    <property type="component" value="Unassembled WGS sequence"/>
</dbReference>
<keyword evidence="2" id="KW-1133">Transmembrane helix</keyword>